<name>A0A8C2K200_CYPCA</name>
<dbReference type="Gene3D" id="3.40.50.450">
    <property type="match status" value="1"/>
</dbReference>
<feature type="transmembrane region" description="Helical" evidence="8">
    <location>
        <begin position="1029"/>
        <end position="1046"/>
    </location>
</feature>
<dbReference type="GO" id="GO:0099604">
    <property type="term" value="F:ligand-gated calcium channel activity"/>
    <property type="evidence" value="ECO:0007669"/>
    <property type="project" value="TreeGrafter"/>
</dbReference>
<keyword evidence="7" id="KW-0407">Ion channel</keyword>
<feature type="transmembrane region" description="Helical" evidence="8">
    <location>
        <begin position="929"/>
        <end position="946"/>
    </location>
</feature>
<dbReference type="InterPro" id="IPR041491">
    <property type="entry name" value="TRPM_SLOG"/>
</dbReference>
<keyword evidence="6 8" id="KW-0472">Membrane</keyword>
<comment type="subcellular location">
    <subcellularLocation>
        <location evidence="1">Membrane</location>
        <topology evidence="1">Multi-pass membrane protein</topology>
    </subcellularLocation>
</comment>
<dbReference type="AlphaFoldDB" id="A0A8C2K200"/>
<reference evidence="12" key="1">
    <citation type="submission" date="2025-08" db="UniProtKB">
        <authorList>
            <consortium name="Ensembl"/>
        </authorList>
    </citation>
    <scope>IDENTIFICATION</scope>
</reference>
<feature type="transmembrane region" description="Helical" evidence="8">
    <location>
        <begin position="967"/>
        <end position="991"/>
    </location>
</feature>
<dbReference type="Pfam" id="PF00520">
    <property type="entry name" value="Ion_trans"/>
    <property type="match status" value="1"/>
</dbReference>
<evidence type="ECO:0000259" key="11">
    <source>
        <dbReference type="Pfam" id="PF25508"/>
    </source>
</evidence>
<keyword evidence="2" id="KW-0813">Transport</keyword>
<dbReference type="Pfam" id="PF18139">
    <property type="entry name" value="LSDAT_euk"/>
    <property type="match status" value="1"/>
</dbReference>
<accession>A0A8C2K200</accession>
<protein>
    <submittedName>
        <fullName evidence="12">Transient receptor potential cation channel, subfamily M, member 2</fullName>
    </submittedName>
</protein>
<evidence type="ECO:0000256" key="8">
    <source>
        <dbReference type="SAM" id="Phobius"/>
    </source>
</evidence>
<dbReference type="InterPro" id="IPR005821">
    <property type="entry name" value="Ion_trans_dom"/>
</dbReference>
<dbReference type="GO" id="GO:0005886">
    <property type="term" value="C:plasma membrane"/>
    <property type="evidence" value="ECO:0007669"/>
    <property type="project" value="TreeGrafter"/>
</dbReference>
<feature type="transmembrane region" description="Helical" evidence="8">
    <location>
        <begin position="763"/>
        <end position="783"/>
    </location>
</feature>
<dbReference type="PANTHER" id="PTHR13800">
    <property type="entry name" value="TRANSIENT RECEPTOR POTENTIAL CATION CHANNEL, SUBFAMILY M, MEMBER 6"/>
    <property type="match status" value="1"/>
</dbReference>
<feature type="domain" description="TRPM SLOG" evidence="10">
    <location>
        <begin position="105"/>
        <end position="331"/>
    </location>
</feature>
<evidence type="ECO:0000256" key="3">
    <source>
        <dbReference type="ARBA" id="ARBA00022692"/>
    </source>
</evidence>
<evidence type="ECO:0000259" key="10">
    <source>
        <dbReference type="Pfam" id="PF18139"/>
    </source>
</evidence>
<evidence type="ECO:0000313" key="13">
    <source>
        <dbReference type="Proteomes" id="UP000694701"/>
    </source>
</evidence>
<evidence type="ECO:0000256" key="4">
    <source>
        <dbReference type="ARBA" id="ARBA00022989"/>
    </source>
</evidence>
<dbReference type="Ensembl" id="ENSCCRT00020112515.1">
    <property type="protein sequence ID" value="ENSCCRP00020102979.1"/>
    <property type="gene ID" value="ENSCCRG00020046879.1"/>
</dbReference>
<feature type="domain" description="TRPM-like" evidence="11">
    <location>
        <begin position="434"/>
        <end position="693"/>
    </location>
</feature>
<evidence type="ECO:0000259" key="9">
    <source>
        <dbReference type="Pfam" id="PF00520"/>
    </source>
</evidence>
<keyword evidence="3 8" id="KW-0812">Transmembrane</keyword>
<dbReference type="InterPro" id="IPR050927">
    <property type="entry name" value="TRPM"/>
</dbReference>
<proteinExistence type="predicted"/>
<feature type="transmembrane region" description="Helical" evidence="8">
    <location>
        <begin position="833"/>
        <end position="853"/>
    </location>
</feature>
<keyword evidence="5" id="KW-0406">Ion transport</keyword>
<evidence type="ECO:0000256" key="7">
    <source>
        <dbReference type="ARBA" id="ARBA00023303"/>
    </source>
</evidence>
<evidence type="ECO:0000256" key="1">
    <source>
        <dbReference type="ARBA" id="ARBA00004141"/>
    </source>
</evidence>
<organism evidence="12 13">
    <name type="scientific">Cyprinus carpio</name>
    <name type="common">Common carp</name>
    <dbReference type="NCBI Taxonomy" id="7962"/>
    <lineage>
        <taxon>Eukaryota</taxon>
        <taxon>Metazoa</taxon>
        <taxon>Chordata</taxon>
        <taxon>Craniata</taxon>
        <taxon>Vertebrata</taxon>
        <taxon>Euteleostomi</taxon>
        <taxon>Actinopterygii</taxon>
        <taxon>Neopterygii</taxon>
        <taxon>Teleostei</taxon>
        <taxon>Ostariophysi</taxon>
        <taxon>Cypriniformes</taxon>
        <taxon>Cyprinidae</taxon>
        <taxon>Cyprininae</taxon>
        <taxon>Cyprinus</taxon>
    </lineage>
</organism>
<keyword evidence="4 8" id="KW-1133">Transmembrane helix</keyword>
<evidence type="ECO:0000256" key="5">
    <source>
        <dbReference type="ARBA" id="ARBA00023065"/>
    </source>
</evidence>
<dbReference type="InterPro" id="IPR057366">
    <property type="entry name" value="TRPM-like"/>
</dbReference>
<feature type="domain" description="Ion transport" evidence="9">
    <location>
        <begin position="764"/>
        <end position="922"/>
    </location>
</feature>
<evidence type="ECO:0000256" key="6">
    <source>
        <dbReference type="ARBA" id="ARBA00023136"/>
    </source>
</evidence>
<sequence>MLSVYATKDHVYTLLLDSVCSSATFGQYVQCACCWAVTHVWITWITVDREGICKCGYPKDKHCEDPIKPEDYVGEQWDRHRHTKEAPTDAFGDISFGGLGQKTGKYVRVSSDTPCEILYQLMTDCWKLRSPNLLISVTGGAKNFNIKPLLKEKFRRGLIKVAQTTGAWILTGGTHTGVMKHVGMAVRDYTLSSGLTEGQIVVIGVAPWGVIHRQEDLINPKGNLPVQYSLDEQGQGLLSCLDINHTHFLLVDDGTRDYGVEIELRARLEKHISQQSLGNRGSGVTIPVVCVVLDGGPGTLNTMYNVMLNHTPCVVLEGSGRMADVIAKVADLPVSEVTLDLIKQLMERFFGQEYKEFTEVKVIEWTKKIQDIIRMSHLLTVFHIDEDKNSDVDVAILQALLKVPKSDEHAARQSLERQLELAVAWNRVDIAESEIFTEEIQWTSCDLHPAMFSALVGDKPEFVRLLLENGVCVGKFLESEDMLCELYAHLPSCFFLRKLAKRVQGGKICRGQEPQPGSTKISLSHVAEEVRHLLGSFTQPLYVPSCYKMTKDDVRLVLSKGLVNPSCLDEERTTDKVWDSIRDLFLWAVVQNNPELAEISWEQCRDCIAAALAACKILRKLAQESGEDDSEEAKEMRELASHYEKQAIGVFSECHSWDAQRAQKLLIRVSPSWGRSTCLWLALKAEAKSFIAHSGVQALLTQIWFGELSVDNAPWKVLLCMIFFPLIYTSFLTFSGSSQEPELKPLNCSSRLMSLFTSPQVKFYWNIASYFGFLWLFAVVLMIDFQNYPSWRELLLYVWLTSLVCEELRQFYHDFDGPGFRKKAKMYISDMWNILDVLSIILFIAGLVCRLQASGTVFYVGKVILCIDFIIFCLRLMAIFTISRTLGPKIIILRRMMMDLFFFMFLLSIWVVAYGVAKQGILIHNEERLNWIIRGAVYEPYLIIFGSVPTNIDSEQFTNFTTEITRLVTNVLGLYNFFFNLNILVWLSLIVPHSYTFEEVQDNTDTIWKFQRYELIKEYHSRPALPPPFILLSHLILFIRGVLLRYPPQKHKPFRQELEKTEEEELLSWEAYMKDNYLSSTRQVKSQSMEHRVQDTAEK</sequence>
<dbReference type="Proteomes" id="UP000694701">
    <property type="component" value="Unplaced"/>
</dbReference>
<feature type="transmembrane region" description="Helical" evidence="8">
    <location>
        <begin position="859"/>
        <end position="880"/>
    </location>
</feature>
<evidence type="ECO:0000313" key="12">
    <source>
        <dbReference type="Ensembl" id="ENSCCRP00020102979.1"/>
    </source>
</evidence>
<dbReference type="Pfam" id="PF25508">
    <property type="entry name" value="TRPM2"/>
    <property type="match status" value="1"/>
</dbReference>
<feature type="transmembrane region" description="Helical" evidence="8">
    <location>
        <begin position="900"/>
        <end position="917"/>
    </location>
</feature>
<evidence type="ECO:0000256" key="2">
    <source>
        <dbReference type="ARBA" id="ARBA00022448"/>
    </source>
</evidence>
<dbReference type="PANTHER" id="PTHR13800:SF2">
    <property type="entry name" value="TRANSIENT RECEPTOR POTENTIAL CATION CHANNEL SUBFAMILY M MEMBER 2"/>
    <property type="match status" value="1"/>
</dbReference>